<feature type="transmembrane region" description="Helical" evidence="2">
    <location>
        <begin position="161"/>
        <end position="182"/>
    </location>
</feature>
<evidence type="ECO:0000313" key="3">
    <source>
        <dbReference type="EMBL" id="CAD7698922.1"/>
    </source>
</evidence>
<accession>A0A8S1IVQ9</accession>
<evidence type="ECO:0000256" key="1">
    <source>
        <dbReference type="SAM" id="MobiDB-lite"/>
    </source>
</evidence>
<proteinExistence type="predicted"/>
<keyword evidence="2" id="KW-0812">Transmembrane</keyword>
<gene>
    <name evidence="3" type="ORF">OSTQU699_LOCUS4281</name>
</gene>
<feature type="region of interest" description="Disordered" evidence="1">
    <location>
        <begin position="1"/>
        <end position="30"/>
    </location>
</feature>
<dbReference type="AlphaFoldDB" id="A0A8S1IVQ9"/>
<keyword evidence="4" id="KW-1185">Reference proteome</keyword>
<keyword evidence="2" id="KW-0472">Membrane</keyword>
<feature type="transmembrane region" description="Helical" evidence="2">
    <location>
        <begin position="132"/>
        <end position="155"/>
    </location>
</feature>
<keyword evidence="2" id="KW-1133">Transmembrane helix</keyword>
<dbReference type="EMBL" id="CAJHUC010000918">
    <property type="protein sequence ID" value="CAD7698922.1"/>
    <property type="molecule type" value="Genomic_DNA"/>
</dbReference>
<reference evidence="3" key="1">
    <citation type="submission" date="2020-12" db="EMBL/GenBank/DDBJ databases">
        <authorList>
            <person name="Iha C."/>
        </authorList>
    </citation>
    <scope>NUCLEOTIDE SEQUENCE</scope>
</reference>
<dbReference type="OrthoDB" id="2434664at2759"/>
<evidence type="ECO:0000313" key="4">
    <source>
        <dbReference type="Proteomes" id="UP000708148"/>
    </source>
</evidence>
<evidence type="ECO:0000256" key="2">
    <source>
        <dbReference type="SAM" id="Phobius"/>
    </source>
</evidence>
<feature type="non-terminal residue" evidence="3">
    <location>
        <position position="1"/>
    </location>
</feature>
<dbReference type="Proteomes" id="UP000708148">
    <property type="component" value="Unassembled WGS sequence"/>
</dbReference>
<feature type="transmembrane region" description="Helical" evidence="2">
    <location>
        <begin position="33"/>
        <end position="53"/>
    </location>
</feature>
<organism evidence="3 4">
    <name type="scientific">Ostreobium quekettii</name>
    <dbReference type="NCBI Taxonomy" id="121088"/>
    <lineage>
        <taxon>Eukaryota</taxon>
        <taxon>Viridiplantae</taxon>
        <taxon>Chlorophyta</taxon>
        <taxon>core chlorophytes</taxon>
        <taxon>Ulvophyceae</taxon>
        <taxon>TCBD clade</taxon>
        <taxon>Bryopsidales</taxon>
        <taxon>Ostreobineae</taxon>
        <taxon>Ostreobiaceae</taxon>
        <taxon>Ostreobium</taxon>
    </lineage>
</organism>
<feature type="transmembrane region" description="Helical" evidence="2">
    <location>
        <begin position="92"/>
        <end position="112"/>
    </location>
</feature>
<name>A0A8S1IVQ9_9CHLO</name>
<protein>
    <submittedName>
        <fullName evidence="3">Uncharacterized protein</fullName>
    </submittedName>
</protein>
<sequence>LAPCGNDEAGELRSAQNGERTLRTRTRKSKRTPWNTTLGTVLTVGVVLSVLLANGASAQQATSPNITEIFDELSFIRKEVSGGSEFTKAMRWSAIAIGAATNIVVAGFSSLVNILHLNGGWSLRTWMLLHEWWYWTLASVLVTIALIFDVLAFVGGEDVDATILILAAEMAVISTTFTTRAYQIHRRKVLIYKAWNGMSRSARSGEDAWVTHMTPQHWHRALKLCKVNDGNVTTIESKYNPGNWVAWYTGKTRLDPGVVMDQLRKSQKLPDDLRQTVGETEKRKAHAEGYVSYYPDIGDDRLSILWGGRNSKCFQVRTSRSVTSFDVDFVTDTYSYTKETYFVWVFIAGGVLGRNKGLLPHRLRFMSNEQYAGDLLDHVINDSTWYPRPAKTRRTKVHKQVKAHFHGLGDKFVNAGTELSLLMEDVDDYWLIQWLDKACEHQEYQTAWGQSGTGGEAWQAELYLSSYVSMMVSLNNGKRDGIPRRVDTLCAASVLIQEGSFRGIFEKLSDALKDRIRNAVEEDMDALADSDDAADKIVKTIVLYSGATDKINEIVSWRDVRIGVGLDTPPGDQHC</sequence>
<comment type="caution">
    <text evidence="3">The sequence shown here is derived from an EMBL/GenBank/DDBJ whole genome shotgun (WGS) entry which is preliminary data.</text>
</comment>